<evidence type="ECO:0000313" key="1">
    <source>
        <dbReference type="EMBL" id="DAD83063.1"/>
    </source>
</evidence>
<dbReference type="EMBL" id="BK014927">
    <property type="protein sequence ID" value="DAD83063.1"/>
    <property type="molecule type" value="Genomic_DNA"/>
</dbReference>
<accession>A0A8S5MLZ1</accession>
<name>A0A8S5MLZ1_9CAUD</name>
<reference evidence="1" key="1">
    <citation type="journal article" date="2021" name="Proc. Natl. Acad. Sci. U.S.A.">
        <title>A Catalog of Tens of Thousands of Viruses from Human Metagenomes Reveals Hidden Associations with Chronic Diseases.</title>
        <authorList>
            <person name="Tisza M.J."/>
            <person name="Buck C.B."/>
        </authorList>
    </citation>
    <scope>NUCLEOTIDE SEQUENCE</scope>
    <source>
        <strain evidence="1">Ct1Jx6</strain>
    </source>
</reference>
<sequence>MLMLLKDLGQRYLDSVPALDKLLNKKKRN</sequence>
<proteinExistence type="predicted"/>
<protein>
    <submittedName>
        <fullName evidence="1">Uncharacterized protein</fullName>
    </submittedName>
</protein>
<organism evidence="1">
    <name type="scientific">Caudovirales sp. ct1Jx6</name>
    <dbReference type="NCBI Taxonomy" id="2826765"/>
    <lineage>
        <taxon>Viruses</taxon>
        <taxon>Duplodnaviria</taxon>
        <taxon>Heunggongvirae</taxon>
        <taxon>Uroviricota</taxon>
        <taxon>Caudoviricetes</taxon>
    </lineage>
</organism>